<sequence>MLLESQSDASSCRYCGSHVTRDFRRVYGDSNNHVHRCRECDTLIRLQSGSAAGLSVSVPDPQHAGGRHGGSPEGWSK</sequence>
<name>A0ACD5HX03_9EURY</name>
<protein>
    <submittedName>
        <fullName evidence="1">DUF3268 family zinc-finger domain-containing protein</fullName>
    </submittedName>
</protein>
<evidence type="ECO:0000313" key="1">
    <source>
        <dbReference type="EMBL" id="XRJ20009.1"/>
    </source>
</evidence>
<keyword evidence="1" id="KW-0479">Metal-binding</keyword>
<accession>A0ACD5HX03</accession>
<proteinExistence type="predicted"/>
<dbReference type="Proteomes" id="UP000257089">
    <property type="component" value="Chromosome"/>
</dbReference>
<keyword evidence="1" id="KW-0863">Zinc-finger</keyword>
<evidence type="ECO:0000313" key="2">
    <source>
        <dbReference type="Proteomes" id="UP000257089"/>
    </source>
</evidence>
<organism evidence="1 2">
    <name type="scientific">Haloferax sp. Atlit-48N</name>
    <dbReference type="NCBI Taxonomy" id="2077198"/>
    <lineage>
        <taxon>Archaea</taxon>
        <taxon>Methanobacteriati</taxon>
        <taxon>Methanobacteriota</taxon>
        <taxon>Stenosarchaea group</taxon>
        <taxon>Halobacteria</taxon>
        <taxon>Halobacteriales</taxon>
        <taxon>Haloferacaceae</taxon>
        <taxon>Haloferax</taxon>
    </lineage>
</organism>
<keyword evidence="1" id="KW-0862">Zinc</keyword>
<dbReference type="EMBL" id="CP137689">
    <property type="protein sequence ID" value="XRJ20009.1"/>
    <property type="molecule type" value="Genomic_DNA"/>
</dbReference>
<reference evidence="1" key="1">
    <citation type="submission" date="2023-10" db="EMBL/GenBank/DDBJ databases">
        <title>A new archaeal virus that suppresses the transcription of host immunity genes.</title>
        <authorList>
            <person name="Turgeman-Grott I."/>
            <person name="Golan N."/>
            <person name="Neri U."/>
            <person name="Naki D."/>
            <person name="Altman N."/>
            <person name="Eizenshtein K."/>
            <person name="Choudhary D."/>
            <person name="Levi R."/>
            <person name="Himani H."/>
            <person name="Reshef L."/>
            <person name="Papke T.R."/>
            <person name="Gophna U."/>
        </authorList>
    </citation>
    <scope>NUCLEOTIDE SEQUENCE</scope>
    <source>
        <strain evidence="1">Atlit-48N</strain>
    </source>
</reference>
<gene>
    <name evidence="1" type="ORF">DEQ67_001390</name>
</gene>